<dbReference type="AlphaFoldDB" id="A0A1I7EHP9"/>
<evidence type="ECO:0000313" key="1">
    <source>
        <dbReference type="EMBL" id="SFU23436.1"/>
    </source>
</evidence>
<accession>A0A1I7EHP9</accession>
<gene>
    <name evidence="1" type="ORF">SAMN05192563_10211</name>
</gene>
<name>A0A1I7EHP9_9BURK</name>
<evidence type="ECO:0000313" key="2">
    <source>
        <dbReference type="Proteomes" id="UP000198844"/>
    </source>
</evidence>
<dbReference type="EMBL" id="FPBH01000021">
    <property type="protein sequence ID" value="SFU23436.1"/>
    <property type="molecule type" value="Genomic_DNA"/>
</dbReference>
<protein>
    <submittedName>
        <fullName evidence="1">Uncharacterized protein</fullName>
    </submittedName>
</protein>
<dbReference type="Proteomes" id="UP000198844">
    <property type="component" value="Unassembled WGS sequence"/>
</dbReference>
<organism evidence="1 2">
    <name type="scientific">Paraburkholderia aspalathi</name>
    <dbReference type="NCBI Taxonomy" id="1324617"/>
    <lineage>
        <taxon>Bacteria</taxon>
        <taxon>Pseudomonadati</taxon>
        <taxon>Pseudomonadota</taxon>
        <taxon>Betaproteobacteria</taxon>
        <taxon>Burkholderiales</taxon>
        <taxon>Burkholderiaceae</taxon>
        <taxon>Paraburkholderia</taxon>
    </lineage>
</organism>
<dbReference type="RefSeq" id="WP_093640696.1">
    <property type="nucleotide sequence ID" value="NZ_FPBH01000021.1"/>
</dbReference>
<dbReference type="OrthoDB" id="769885at2"/>
<proteinExistence type="predicted"/>
<sequence>MLRVTVELWPGGRESGSRVLATAKIGRVKNGALADYKVELHEDVQEEIGAATLHDYPRYASTLWDLVARAVAVALTGEEELPPRPQQLDVPVHTSDNTPYVRLREIPEPAQSLFKKRIAFSTRPLIDEDPEPMDCAYAWDWRDFLDGGR</sequence>
<reference evidence="1 2" key="1">
    <citation type="submission" date="2016-10" db="EMBL/GenBank/DDBJ databases">
        <authorList>
            <person name="de Groot N.N."/>
        </authorList>
    </citation>
    <scope>NUCLEOTIDE SEQUENCE [LARGE SCALE GENOMIC DNA]</scope>
    <source>
        <strain evidence="1 2">LMG 27731</strain>
    </source>
</reference>